<comment type="pathway">
    <text evidence="2">Purine metabolism; urate degradation; (S)-allantoin from urate: step 3/3.</text>
</comment>
<dbReference type="InterPro" id="IPR018020">
    <property type="entry name" value="OHCU_decarboxylase"/>
</dbReference>
<dbReference type="RefSeq" id="WP_209906001.1">
    <property type="nucleotide sequence ID" value="NZ_BAAAMI010000019.1"/>
</dbReference>
<comment type="catalytic activity">
    <reaction evidence="1">
        <text>5-hydroxy-2-oxo-4-ureido-2,5-dihydro-1H-imidazole-5-carboxylate + H(+) = (S)-allantoin + CO2</text>
        <dbReference type="Rhea" id="RHEA:26301"/>
        <dbReference type="ChEBI" id="CHEBI:15378"/>
        <dbReference type="ChEBI" id="CHEBI:15678"/>
        <dbReference type="ChEBI" id="CHEBI:16526"/>
        <dbReference type="ChEBI" id="CHEBI:58639"/>
        <dbReference type="EC" id="4.1.1.97"/>
    </reaction>
</comment>
<dbReference type="EC" id="4.1.1.97" evidence="3"/>
<proteinExistence type="predicted"/>
<dbReference type="InterPro" id="IPR036778">
    <property type="entry name" value="OHCU_decarboxylase_sf"/>
</dbReference>
<evidence type="ECO:0000256" key="2">
    <source>
        <dbReference type="ARBA" id="ARBA00004754"/>
    </source>
</evidence>
<name>A0ABS4W941_9MICC</name>
<evidence type="ECO:0000313" key="9">
    <source>
        <dbReference type="Proteomes" id="UP000766570"/>
    </source>
</evidence>
<dbReference type="NCBIfam" id="NF010372">
    <property type="entry name" value="PRK13798.1"/>
    <property type="match status" value="1"/>
</dbReference>
<keyword evidence="9" id="KW-1185">Reference proteome</keyword>
<dbReference type="GO" id="GO:0051997">
    <property type="term" value="F:2-oxo-4-hydroxy-4-carboxy-5-ureidoimidazoline decarboxylase activity"/>
    <property type="evidence" value="ECO:0007669"/>
    <property type="project" value="UniProtKB-EC"/>
</dbReference>
<accession>A0ABS4W941</accession>
<sequence>MNISSFNALDSNAAAAVLQPCADIDRWVEAIVAARPFASANELLETAATAASPFTEAEIDAALAHHPRIGERAAGSSAEATLSHLEQSGLDIDERIAADLLVGNRAYEERFSRVFLIRAAGRTSEEILAELHRRLANDPATEMAEVGEQLRAIALLRLTSAFDAVPAQ</sequence>
<feature type="domain" description="Oxo-4-hydroxy-4-carboxy-5-ureidoimidazoline decarboxylase" evidence="7">
    <location>
        <begin position="7"/>
        <end position="158"/>
    </location>
</feature>
<dbReference type="SUPFAM" id="SSF158694">
    <property type="entry name" value="UraD-Like"/>
    <property type="match status" value="1"/>
</dbReference>
<dbReference type="Gene3D" id="1.10.3330.10">
    <property type="entry name" value="Oxo-4-hydroxy-4-carboxy-5-ureidoimidazoline decarboxylase"/>
    <property type="match status" value="1"/>
</dbReference>
<dbReference type="PANTHER" id="PTHR43466">
    <property type="entry name" value="2-OXO-4-HYDROXY-4-CARBOXY-5-UREIDOIMIDAZOLINE DECARBOXYLASE-RELATED"/>
    <property type="match status" value="1"/>
</dbReference>
<keyword evidence="6 8" id="KW-0456">Lyase</keyword>
<evidence type="ECO:0000256" key="3">
    <source>
        <dbReference type="ARBA" id="ARBA00012257"/>
    </source>
</evidence>
<dbReference type="InterPro" id="IPR017595">
    <property type="entry name" value="OHCU_decarboxylase-2"/>
</dbReference>
<dbReference type="PANTHER" id="PTHR43466:SF1">
    <property type="entry name" value="2-OXO-4-HYDROXY-4-CARBOXY-5-UREIDOIMIDAZOLINE DECARBOXYLASE-RELATED"/>
    <property type="match status" value="1"/>
</dbReference>
<protein>
    <recommendedName>
        <fullName evidence="3">2-oxo-4-hydroxy-4-carboxy-5-ureidoimidazoline decarboxylase</fullName>
        <ecNumber evidence="3">4.1.1.97</ecNumber>
    </recommendedName>
</protein>
<dbReference type="NCBIfam" id="TIGR03180">
    <property type="entry name" value="UraD_2"/>
    <property type="match status" value="1"/>
</dbReference>
<evidence type="ECO:0000256" key="5">
    <source>
        <dbReference type="ARBA" id="ARBA00022793"/>
    </source>
</evidence>
<evidence type="ECO:0000259" key="7">
    <source>
        <dbReference type="Pfam" id="PF09349"/>
    </source>
</evidence>
<dbReference type="Proteomes" id="UP000766570">
    <property type="component" value="Unassembled WGS sequence"/>
</dbReference>
<comment type="caution">
    <text evidence="8">The sequence shown here is derived from an EMBL/GenBank/DDBJ whole genome shotgun (WGS) entry which is preliminary data.</text>
</comment>
<evidence type="ECO:0000256" key="6">
    <source>
        <dbReference type="ARBA" id="ARBA00023239"/>
    </source>
</evidence>
<organism evidence="8 9">
    <name type="scientific">Paeniglutamicibacter psychrophenolicus</name>
    <dbReference type="NCBI Taxonomy" id="257454"/>
    <lineage>
        <taxon>Bacteria</taxon>
        <taxon>Bacillati</taxon>
        <taxon>Actinomycetota</taxon>
        <taxon>Actinomycetes</taxon>
        <taxon>Micrococcales</taxon>
        <taxon>Micrococcaceae</taxon>
        <taxon>Paeniglutamicibacter</taxon>
    </lineage>
</organism>
<dbReference type="EMBL" id="JAGIOE010000001">
    <property type="protein sequence ID" value="MBP2372724.1"/>
    <property type="molecule type" value="Genomic_DNA"/>
</dbReference>
<evidence type="ECO:0000313" key="8">
    <source>
        <dbReference type="EMBL" id="MBP2372724.1"/>
    </source>
</evidence>
<evidence type="ECO:0000256" key="1">
    <source>
        <dbReference type="ARBA" id="ARBA00001163"/>
    </source>
</evidence>
<dbReference type="Pfam" id="PF09349">
    <property type="entry name" value="OHCU_decarbox"/>
    <property type="match status" value="1"/>
</dbReference>
<gene>
    <name evidence="8" type="ORF">JOF46_000636</name>
</gene>
<keyword evidence="5" id="KW-0210">Decarboxylase</keyword>
<keyword evidence="4" id="KW-0659">Purine metabolism</keyword>
<reference evidence="8 9" key="1">
    <citation type="submission" date="2021-03" db="EMBL/GenBank/DDBJ databases">
        <title>Sequencing the genomes of 1000 actinobacteria strains.</title>
        <authorList>
            <person name="Klenk H.-P."/>
        </authorList>
    </citation>
    <scope>NUCLEOTIDE SEQUENCE [LARGE SCALE GENOMIC DNA]</scope>
    <source>
        <strain evidence="8 9">DSM 15454</strain>
    </source>
</reference>
<evidence type="ECO:0000256" key="4">
    <source>
        <dbReference type="ARBA" id="ARBA00022631"/>
    </source>
</evidence>